<sequence length="75" mass="8289">MHLIGPNARYMNQSEACASCAVFEVPPLVRSWRKRRPEQQRPPGTVSTPDTTLLTPAHIKVARFTGPSPGSVFSR</sequence>
<protein>
    <submittedName>
        <fullName evidence="2">Uncharacterized protein</fullName>
    </submittedName>
</protein>
<evidence type="ECO:0000313" key="2">
    <source>
        <dbReference type="EMBL" id="KAK5866996.1"/>
    </source>
</evidence>
<accession>A0AAN8ALE7</accession>
<dbReference type="AlphaFoldDB" id="A0AAN8ALE7"/>
<organism evidence="2 3">
    <name type="scientific">Eleginops maclovinus</name>
    <name type="common">Patagonian blennie</name>
    <name type="synonym">Eleginus maclovinus</name>
    <dbReference type="NCBI Taxonomy" id="56733"/>
    <lineage>
        <taxon>Eukaryota</taxon>
        <taxon>Metazoa</taxon>
        <taxon>Chordata</taxon>
        <taxon>Craniata</taxon>
        <taxon>Vertebrata</taxon>
        <taxon>Euteleostomi</taxon>
        <taxon>Actinopterygii</taxon>
        <taxon>Neopterygii</taxon>
        <taxon>Teleostei</taxon>
        <taxon>Neoteleostei</taxon>
        <taxon>Acanthomorphata</taxon>
        <taxon>Eupercaria</taxon>
        <taxon>Perciformes</taxon>
        <taxon>Notothenioidei</taxon>
        <taxon>Eleginopidae</taxon>
        <taxon>Eleginops</taxon>
    </lineage>
</organism>
<gene>
    <name evidence="2" type="ORF">PBY51_011521</name>
</gene>
<proteinExistence type="predicted"/>
<evidence type="ECO:0000313" key="3">
    <source>
        <dbReference type="Proteomes" id="UP001346869"/>
    </source>
</evidence>
<keyword evidence="3" id="KW-1185">Reference proteome</keyword>
<dbReference type="EMBL" id="JAUZQC010000008">
    <property type="protein sequence ID" value="KAK5866996.1"/>
    <property type="molecule type" value="Genomic_DNA"/>
</dbReference>
<feature type="region of interest" description="Disordered" evidence="1">
    <location>
        <begin position="33"/>
        <end position="54"/>
    </location>
</feature>
<feature type="compositionally biased region" description="Polar residues" evidence="1">
    <location>
        <begin position="45"/>
        <end position="54"/>
    </location>
</feature>
<comment type="caution">
    <text evidence="2">The sequence shown here is derived from an EMBL/GenBank/DDBJ whole genome shotgun (WGS) entry which is preliminary data.</text>
</comment>
<evidence type="ECO:0000256" key="1">
    <source>
        <dbReference type="SAM" id="MobiDB-lite"/>
    </source>
</evidence>
<reference evidence="2 3" key="2">
    <citation type="journal article" date="2023" name="Mol. Biol. Evol.">
        <title>Genomics of Secondarily Temperate Adaptation in the Only Non-Antarctic Icefish.</title>
        <authorList>
            <person name="Rivera-Colon A.G."/>
            <person name="Rayamajhi N."/>
            <person name="Minhas B.F."/>
            <person name="Madrigal G."/>
            <person name="Bilyk K.T."/>
            <person name="Yoon V."/>
            <person name="Hune M."/>
            <person name="Gregory S."/>
            <person name="Cheng C.H.C."/>
            <person name="Catchen J.M."/>
        </authorList>
    </citation>
    <scope>NUCLEOTIDE SEQUENCE [LARGE SCALE GENOMIC DNA]</scope>
    <source>
        <strain evidence="2">JMC-PN-2008</strain>
    </source>
</reference>
<reference evidence="2 3" key="1">
    <citation type="journal article" date="2023" name="Genes (Basel)">
        <title>Chromosome-Level Genome Assembly and Circadian Gene Repertoire of the Patagonia Blennie Eleginops maclovinus-The Closest Ancestral Proxy of Antarctic Cryonotothenioids.</title>
        <authorList>
            <person name="Cheng C.C."/>
            <person name="Rivera-Colon A.G."/>
            <person name="Minhas B.F."/>
            <person name="Wilson L."/>
            <person name="Rayamajhi N."/>
            <person name="Vargas-Chacoff L."/>
            <person name="Catchen J.M."/>
        </authorList>
    </citation>
    <scope>NUCLEOTIDE SEQUENCE [LARGE SCALE GENOMIC DNA]</scope>
    <source>
        <strain evidence="2">JMC-PN-2008</strain>
    </source>
</reference>
<name>A0AAN8ALE7_ELEMC</name>
<dbReference type="Proteomes" id="UP001346869">
    <property type="component" value="Unassembled WGS sequence"/>
</dbReference>